<comment type="caution">
    <text evidence="1">The sequence shown here is derived from an EMBL/GenBank/DDBJ whole genome shotgun (WGS) entry which is preliminary data.</text>
</comment>
<organism evidence="1 2">
    <name type="scientific">[Phormidium ambiguum] IAM M-71</name>
    <dbReference type="NCBI Taxonomy" id="454136"/>
    <lineage>
        <taxon>Bacteria</taxon>
        <taxon>Bacillati</taxon>
        <taxon>Cyanobacteriota</taxon>
        <taxon>Cyanophyceae</taxon>
        <taxon>Oscillatoriophycideae</taxon>
        <taxon>Aerosakkonematales</taxon>
        <taxon>Aerosakkonemataceae</taxon>
        <taxon>Floridanema</taxon>
    </lineage>
</organism>
<dbReference type="EMBL" id="MRCE01000003">
    <property type="protein sequence ID" value="OKH40196.1"/>
    <property type="molecule type" value="Genomic_DNA"/>
</dbReference>
<proteinExistence type="predicted"/>
<dbReference type="Proteomes" id="UP000185860">
    <property type="component" value="Unassembled WGS sequence"/>
</dbReference>
<gene>
    <name evidence="1" type="ORF">NIES2119_04575</name>
</gene>
<protein>
    <submittedName>
        <fullName evidence="1">Uncharacterized protein</fullName>
    </submittedName>
</protein>
<evidence type="ECO:0000313" key="1">
    <source>
        <dbReference type="EMBL" id="OKH40196.1"/>
    </source>
</evidence>
<dbReference type="STRING" id="454136.NIES2119_04575"/>
<accession>A0A1U7IS20</accession>
<name>A0A1U7IS20_9CYAN</name>
<evidence type="ECO:0000313" key="2">
    <source>
        <dbReference type="Proteomes" id="UP000185860"/>
    </source>
</evidence>
<dbReference type="AlphaFoldDB" id="A0A1U7IS20"/>
<reference evidence="1 2" key="1">
    <citation type="submission" date="2016-11" db="EMBL/GenBank/DDBJ databases">
        <title>Draft Genome Sequences of Nine Cyanobacterial Strains from Diverse Habitats.</title>
        <authorList>
            <person name="Zhu T."/>
            <person name="Hou S."/>
            <person name="Lu X."/>
            <person name="Hess W.R."/>
        </authorList>
    </citation>
    <scope>NUCLEOTIDE SEQUENCE [LARGE SCALE GENOMIC DNA]</scope>
    <source>
        <strain evidence="1 2">IAM M-71</strain>
    </source>
</reference>
<sequence>MLSVFDKPARNKVQVFLSLRGLGKGDKGKGKRGKGKMGKWERGKGKKNFYLLPPCSPAPLLPCPPAPHLPIS</sequence>